<proteinExistence type="predicted"/>
<dbReference type="EMBL" id="WHUW01000361">
    <property type="protein sequence ID" value="KAF8415202.1"/>
    <property type="molecule type" value="Genomic_DNA"/>
</dbReference>
<evidence type="ECO:0000313" key="4">
    <source>
        <dbReference type="Proteomes" id="UP001194468"/>
    </source>
</evidence>
<keyword evidence="4" id="KW-1185">Reference proteome</keyword>
<dbReference type="SUPFAM" id="SSF55874">
    <property type="entry name" value="ATPase domain of HSP90 chaperone/DNA topoisomerase II/histidine kinase"/>
    <property type="match status" value="1"/>
</dbReference>
<feature type="compositionally biased region" description="Acidic residues" evidence="1">
    <location>
        <begin position="1392"/>
        <end position="1401"/>
    </location>
</feature>
<sequence length="1702" mass="191710">MLEDSEELWRTGKDEPVEVNQRALIDKVLARYSGEFTLFRELLQNSDDAQSHTVEIHFETAAYLDQRKRREENLGVSALPDLKSTPVTQWTFKNNGEVFTEKDWMRLPKIAEGNPRPEKIGAFGVGFYSLFSVTECPFVSSGGHGMQFYWKDNDQLYVRRGNLPKRETPSPWTTFELPLREASPIPPPLEFMRFLASSITFMVNLRELGVFFDEHCIGCIKKFPGTIQPVPVPGELKRSSPLNIMNVIELQYHPITIEVEVLPAVDATGAEKLLSQGSSESQNENSSFPSTQQSQLGTLTPPQQHGGPTRRLHRTKADLTVFTAEVKVELDQKLSMELLRSTKKQSPTRLKYSLIYTGKEEYDRSVAYQHDPTGMCGSVFEGLRADLNGAMHSRIFIGHATGQTTGIGGHMASYFIPTVERESIDLVDKNIASERFLSNDLETCLYIIGLAWNEELLYVGGFLSRTLYDLELSKIRDAWEGAAGSSSTPEFLPSAELQETLRQRFLHVLKFFTFHHSTPLSKVARLLEVAFYGCSTVPLSLLSSTGVRLAPEIKECNLAVAMFLKYLPMLPHYVIQECPRAVEALLAQHKISPITLSDILQDLRTHVLTQEELVACLRWWMNQKNVSPQDTTRLLSAITIHSANGSPLQLSSVEYFVGPKSLKACIPLDGPLPTSLMSHDITTGFTPTALMRFGWQEFTTVDWLRHISQAEIMSANPGHDFTQSVQWAERILGVLSGVWSSLSDKLHRLAKSIFKGKSCIPTSHGLCSPDESFLSSTNITLFQDLDLPIVHFTGGLEIQGEMEGFLLSIGVRKHVPPQLLLDKMVETGNWSIPDLIDYLVQVQDTLTPDELSRLESFVGFAEEGAQGDSDMRPRYRALDVLYPPLDIFRQLRLPVIDWSERWQNESDQAALLYRLGLCRYPPLEKIVMLSSAVQDVTVRETAFKYLCDNLLSKYSHYNPDNFRHITFIPAESKDGACLAKPGDVFLSNRWKALGFSVIQDSYRKAPVAELGAQQHPPPSTLIQLLETTPPTNRETARQWFECLCECISNFSQLELARLSELPIVPTRSSTGWQQMAPAQCYLNEGTRDDFHTKLFVFVDFGSTANRFLRACGSKSEPSVKDVAESLVEDPKRFYELAGGHEDFLAELRDLASQNRRIPNITLSKMMSRPILLGIRQKRALDGVEYEYERALRKPEEIVIADDLNSYQVFANTIFVAPQDVPGLEDFYMSLGCRRLSTVVEETYNASNEIRDPKTSTEVRTLIFERLPLFLRYAHAEFKVPVSLLRDENFKVKICERLLVSKMLTIGDDRMPRSQNVWAATKRDEEGRIELWLNNAELDMHEIAASLCRLLFGTARVNDTLLLATILSTPLEILKRRGYDVGKIFKQHGQQPEDSDLGEEATDSQHVPPVVTTTTPPNDAPEQPEVMVGPSIAPASVKPSTNRRTPGASEAPSVNTPSPALLHHSVERVPNAPNNARGPIPNLIHRLILRRQASEAILSATSPQYSRTPRQVIPQSYIRANVNKAMNVCKPAGGKLLHHRNKVDDVRDFPNTGYCDVSGQVEQMKLRGKIGQVKVFTTEDVPDADTFMNAMHDVLTRFVDVLTPVAELYDLPLSLLHVFYDVAGGPIAFNRDRRIFLNLRYFEAWHDQDVQNSGPEQAQISWFFTLAHELAHNLIKEHNSEHVFWFAAICEAHVRKALARTSV</sequence>
<reference evidence="3" key="2">
    <citation type="journal article" date="2020" name="Nat. Commun.">
        <title>Large-scale genome sequencing of mycorrhizal fungi provides insights into the early evolution of symbiotic traits.</title>
        <authorList>
            <person name="Miyauchi S."/>
            <person name="Kiss E."/>
            <person name="Kuo A."/>
            <person name="Drula E."/>
            <person name="Kohler A."/>
            <person name="Sanchez-Garcia M."/>
            <person name="Morin E."/>
            <person name="Andreopoulos B."/>
            <person name="Barry K.W."/>
            <person name="Bonito G."/>
            <person name="Buee M."/>
            <person name="Carver A."/>
            <person name="Chen C."/>
            <person name="Cichocki N."/>
            <person name="Clum A."/>
            <person name="Culley D."/>
            <person name="Crous P.W."/>
            <person name="Fauchery L."/>
            <person name="Girlanda M."/>
            <person name="Hayes R.D."/>
            <person name="Keri Z."/>
            <person name="LaButti K."/>
            <person name="Lipzen A."/>
            <person name="Lombard V."/>
            <person name="Magnuson J."/>
            <person name="Maillard F."/>
            <person name="Murat C."/>
            <person name="Nolan M."/>
            <person name="Ohm R.A."/>
            <person name="Pangilinan J."/>
            <person name="Pereira M.F."/>
            <person name="Perotto S."/>
            <person name="Peter M."/>
            <person name="Pfister S."/>
            <person name="Riley R."/>
            <person name="Sitrit Y."/>
            <person name="Stielow J.B."/>
            <person name="Szollosi G."/>
            <person name="Zifcakova L."/>
            <person name="Stursova M."/>
            <person name="Spatafora J.W."/>
            <person name="Tedersoo L."/>
            <person name="Vaario L.M."/>
            <person name="Yamada A."/>
            <person name="Yan M."/>
            <person name="Wang P."/>
            <person name="Xu J."/>
            <person name="Bruns T."/>
            <person name="Baldrian P."/>
            <person name="Vilgalys R."/>
            <person name="Dunand C."/>
            <person name="Henrissat B."/>
            <person name="Grigoriev I.V."/>
            <person name="Hibbett D."/>
            <person name="Nagy L.G."/>
            <person name="Martin F.M."/>
        </authorList>
    </citation>
    <scope>NUCLEOTIDE SEQUENCE</scope>
    <source>
        <strain evidence="3">BED1</strain>
    </source>
</reference>
<dbReference type="Gene3D" id="3.30.565.10">
    <property type="entry name" value="Histidine kinase-like ATPase, C-terminal domain"/>
    <property type="match status" value="1"/>
</dbReference>
<feature type="compositionally biased region" description="Low complexity" evidence="1">
    <location>
        <begin position="1406"/>
        <end position="1416"/>
    </location>
</feature>
<dbReference type="InterPro" id="IPR058210">
    <property type="entry name" value="SACS/Nov_dom"/>
</dbReference>
<dbReference type="Pfam" id="PF25794">
    <property type="entry name" value="SACS"/>
    <property type="match status" value="1"/>
</dbReference>
<dbReference type="PANTHER" id="PTHR47839:SF1">
    <property type="entry name" value="DOMAIN PROTEIN, PUTATIVE (AFU_ORTHOLOGUE AFUA_6G04830)-RELATED"/>
    <property type="match status" value="1"/>
</dbReference>
<feature type="region of interest" description="Disordered" evidence="1">
    <location>
        <begin position="1386"/>
        <end position="1458"/>
    </location>
</feature>
<accession>A0AAD4BB11</accession>
<organism evidence="3 4">
    <name type="scientific">Boletus edulis BED1</name>
    <dbReference type="NCBI Taxonomy" id="1328754"/>
    <lineage>
        <taxon>Eukaryota</taxon>
        <taxon>Fungi</taxon>
        <taxon>Dikarya</taxon>
        <taxon>Basidiomycota</taxon>
        <taxon>Agaricomycotina</taxon>
        <taxon>Agaricomycetes</taxon>
        <taxon>Agaricomycetidae</taxon>
        <taxon>Boletales</taxon>
        <taxon>Boletineae</taxon>
        <taxon>Boletaceae</taxon>
        <taxon>Boletoideae</taxon>
        <taxon>Boletus</taxon>
    </lineage>
</organism>
<feature type="compositionally biased region" description="Polar residues" evidence="1">
    <location>
        <begin position="288"/>
        <end position="303"/>
    </location>
</feature>
<dbReference type="Pfam" id="PF12449">
    <property type="entry name" value="DUF3684"/>
    <property type="match status" value="1"/>
</dbReference>
<reference evidence="3" key="1">
    <citation type="submission" date="2019-10" db="EMBL/GenBank/DDBJ databases">
        <authorList>
            <consortium name="DOE Joint Genome Institute"/>
            <person name="Kuo A."/>
            <person name="Miyauchi S."/>
            <person name="Kiss E."/>
            <person name="Drula E."/>
            <person name="Kohler A."/>
            <person name="Sanchez-Garcia M."/>
            <person name="Andreopoulos B."/>
            <person name="Barry K.W."/>
            <person name="Bonito G."/>
            <person name="Buee M."/>
            <person name="Carver A."/>
            <person name="Chen C."/>
            <person name="Cichocki N."/>
            <person name="Clum A."/>
            <person name="Culley D."/>
            <person name="Crous P.W."/>
            <person name="Fauchery L."/>
            <person name="Girlanda M."/>
            <person name="Hayes R."/>
            <person name="Keri Z."/>
            <person name="LaButti K."/>
            <person name="Lipzen A."/>
            <person name="Lombard V."/>
            <person name="Magnuson J."/>
            <person name="Maillard F."/>
            <person name="Morin E."/>
            <person name="Murat C."/>
            <person name="Nolan M."/>
            <person name="Ohm R."/>
            <person name="Pangilinan J."/>
            <person name="Pereira M."/>
            <person name="Perotto S."/>
            <person name="Peter M."/>
            <person name="Riley R."/>
            <person name="Sitrit Y."/>
            <person name="Stielow B."/>
            <person name="Szollosi G."/>
            <person name="Zifcakova L."/>
            <person name="Stursova M."/>
            <person name="Spatafora J.W."/>
            <person name="Tedersoo L."/>
            <person name="Vaario L.-M."/>
            <person name="Yamada A."/>
            <person name="Yan M."/>
            <person name="Wang P."/>
            <person name="Xu J."/>
            <person name="Bruns T."/>
            <person name="Baldrian P."/>
            <person name="Vilgalys R."/>
            <person name="Henrissat B."/>
            <person name="Grigoriev I.V."/>
            <person name="Hibbett D."/>
            <person name="Nagy L.G."/>
            <person name="Martin F.M."/>
        </authorList>
    </citation>
    <scope>NUCLEOTIDE SEQUENCE</scope>
    <source>
        <strain evidence="3">BED1</strain>
    </source>
</reference>
<evidence type="ECO:0000259" key="2">
    <source>
        <dbReference type="Pfam" id="PF25794"/>
    </source>
</evidence>
<feature type="compositionally biased region" description="Low complexity" evidence="1">
    <location>
        <begin position="274"/>
        <end position="287"/>
    </location>
</feature>
<dbReference type="InterPro" id="IPR022155">
    <property type="entry name" value="DUF3684"/>
</dbReference>
<dbReference type="Proteomes" id="UP001194468">
    <property type="component" value="Unassembled WGS sequence"/>
</dbReference>
<feature type="region of interest" description="Disordered" evidence="1">
    <location>
        <begin position="274"/>
        <end position="315"/>
    </location>
</feature>
<gene>
    <name evidence="3" type="ORF">L210DRAFT_3465017</name>
</gene>
<comment type="caution">
    <text evidence="3">The sequence shown here is derived from an EMBL/GenBank/DDBJ whole genome shotgun (WGS) entry which is preliminary data.</text>
</comment>
<feature type="domain" description="Sacsin/Nov" evidence="2">
    <location>
        <begin position="24"/>
        <end position="143"/>
    </location>
</feature>
<protein>
    <recommendedName>
        <fullName evidence="2">Sacsin/Nov domain-containing protein</fullName>
    </recommendedName>
</protein>
<dbReference type="PANTHER" id="PTHR47839">
    <property type="entry name" value="DOMAIN PROTEIN, PUTATIVE (AFU_ORTHOLOGUE AFUA_6G04830)-RELATED"/>
    <property type="match status" value="1"/>
</dbReference>
<name>A0AAD4BB11_BOLED</name>
<evidence type="ECO:0000313" key="3">
    <source>
        <dbReference type="EMBL" id="KAF8415202.1"/>
    </source>
</evidence>
<dbReference type="InterPro" id="IPR036890">
    <property type="entry name" value="HATPase_C_sf"/>
</dbReference>
<evidence type="ECO:0000256" key="1">
    <source>
        <dbReference type="SAM" id="MobiDB-lite"/>
    </source>
</evidence>